<reference evidence="10" key="1">
    <citation type="submission" date="2021-10" db="EMBL/GenBank/DDBJ databases">
        <title>Tropical sea cucumber genome reveals ecological adaptation and Cuvierian tubules defense mechanism.</title>
        <authorList>
            <person name="Chen T."/>
        </authorList>
    </citation>
    <scope>NUCLEOTIDE SEQUENCE</scope>
    <source>
        <strain evidence="10">Nanhai2018</strain>
        <tissue evidence="10">Muscle</tissue>
    </source>
</reference>
<dbReference type="EMBL" id="JAIZAY010000010">
    <property type="protein sequence ID" value="KAJ8034884.1"/>
    <property type="molecule type" value="Genomic_DNA"/>
</dbReference>
<dbReference type="InterPro" id="IPR001245">
    <property type="entry name" value="Ser-Thr/Tyr_kinase_cat_dom"/>
</dbReference>
<dbReference type="Gene3D" id="1.10.510.10">
    <property type="entry name" value="Transferase(Phosphotransferase) domain 1"/>
    <property type="match status" value="1"/>
</dbReference>
<gene>
    <name evidence="10" type="ORF">HOLleu_21903</name>
</gene>
<comment type="caution">
    <text evidence="10">The sequence shown here is derived from an EMBL/GenBank/DDBJ whole genome shotgun (WGS) entry which is preliminary data.</text>
</comment>
<keyword evidence="10" id="KW-0418">Kinase</keyword>
<accession>A0A9Q1BYH6</accession>
<dbReference type="PIRSF" id="PIRSF000615">
    <property type="entry name" value="TyrPK_CSF1-R"/>
    <property type="match status" value="1"/>
</dbReference>
<keyword evidence="10" id="KW-0808">Transferase</keyword>
<evidence type="ECO:0000256" key="2">
    <source>
        <dbReference type="ARBA" id="ARBA00022692"/>
    </source>
</evidence>
<name>A0A9Q1BYH6_HOLLE</name>
<evidence type="ECO:0000256" key="1">
    <source>
        <dbReference type="ARBA" id="ARBA00004167"/>
    </source>
</evidence>
<dbReference type="GO" id="GO:0007169">
    <property type="term" value="P:cell surface receptor protein tyrosine kinase signaling pathway"/>
    <property type="evidence" value="ECO:0007669"/>
    <property type="project" value="TreeGrafter"/>
</dbReference>
<organism evidence="10 11">
    <name type="scientific">Holothuria leucospilota</name>
    <name type="common">Black long sea cucumber</name>
    <name type="synonym">Mertensiothuria leucospilota</name>
    <dbReference type="NCBI Taxonomy" id="206669"/>
    <lineage>
        <taxon>Eukaryota</taxon>
        <taxon>Metazoa</taxon>
        <taxon>Echinodermata</taxon>
        <taxon>Eleutherozoa</taxon>
        <taxon>Echinozoa</taxon>
        <taxon>Holothuroidea</taxon>
        <taxon>Aspidochirotacea</taxon>
        <taxon>Aspidochirotida</taxon>
        <taxon>Holothuriidae</taxon>
        <taxon>Holothuria</taxon>
    </lineage>
</organism>
<dbReference type="InterPro" id="IPR011009">
    <property type="entry name" value="Kinase-like_dom_sf"/>
</dbReference>
<evidence type="ECO:0000259" key="8">
    <source>
        <dbReference type="PROSITE" id="PS50011"/>
    </source>
</evidence>
<dbReference type="PROSITE" id="PS50835">
    <property type="entry name" value="IG_LIKE"/>
    <property type="match status" value="3"/>
</dbReference>
<protein>
    <submittedName>
        <fullName evidence="10">Tyrosine-protein kinase CSK</fullName>
    </submittedName>
</protein>
<dbReference type="Proteomes" id="UP001152320">
    <property type="component" value="Chromosome 10"/>
</dbReference>
<sequence>MSGSSVILIWRKEKEPLIRHDSNLPEQKRGKYVSRIDLSLSLALMDISNVTFEDAGNYSCFVYQSLMGITPTHTWALSVQDSPKLRLLNSLSKAESPFFVYPNTTYNLTCTSDANPQPSVTLQRLEKDSGWGMCLGILSIRKNEHGCVIWTYLFSGKNKAGMYRCLSLNSTDGHSTSNEIEVIILNPSVEMLQMSPIRVPQGQQFNISCRTIDMLSPEVNIQKLVNVNQWVNLVTEAYLVNIEGHVATWYFRFSGVTDNTKGTYRCTAVSESSSLAISDTIEVKILSIDPSIEMLTLSPLRVPEGQPFNISCRTIDMLSPEVNIQKLVNFNQWVNIHSEAVLDKVEDRVSTWYFLFGSVTEETQGKYRCIVVRELSPPAKSDVVEVEIFSKARTFPRMNVLVLWLHPGLCLEKILVVDNGAVCKLYDFCLESLALKKVATCKRKKKNLLFFAPEVILQNSYTIESEMWSIAITFWEMFSFGNSVPVDGDGADHMQIHEKLTRPSTCPGEIYGIMKRCWCLDPFSRPSLEDLETSLRNTRDEYWPAVTCLERNKACGHGFKSLDTNVSSNEYHTYLPVL</sequence>
<proteinExistence type="predicted"/>
<evidence type="ECO:0000256" key="5">
    <source>
        <dbReference type="ARBA" id="ARBA00023157"/>
    </source>
</evidence>
<keyword evidence="7" id="KW-0393">Immunoglobulin domain</keyword>
<dbReference type="InterPro" id="IPR050122">
    <property type="entry name" value="RTK"/>
</dbReference>
<dbReference type="SMART" id="SM00409">
    <property type="entry name" value="IG"/>
    <property type="match status" value="3"/>
</dbReference>
<dbReference type="InterPro" id="IPR036179">
    <property type="entry name" value="Ig-like_dom_sf"/>
</dbReference>
<dbReference type="Pfam" id="PF07714">
    <property type="entry name" value="PK_Tyr_Ser-Thr"/>
    <property type="match status" value="1"/>
</dbReference>
<dbReference type="PANTHER" id="PTHR24416">
    <property type="entry name" value="TYROSINE-PROTEIN KINASE RECEPTOR"/>
    <property type="match status" value="1"/>
</dbReference>
<dbReference type="InterPro" id="IPR003598">
    <property type="entry name" value="Ig_sub2"/>
</dbReference>
<dbReference type="GO" id="GO:0005886">
    <property type="term" value="C:plasma membrane"/>
    <property type="evidence" value="ECO:0007669"/>
    <property type="project" value="TreeGrafter"/>
</dbReference>
<dbReference type="SMART" id="SM00408">
    <property type="entry name" value="IGc2"/>
    <property type="match status" value="2"/>
</dbReference>
<feature type="domain" description="Ig-like" evidence="9">
    <location>
        <begin position="1"/>
        <end position="70"/>
    </location>
</feature>
<dbReference type="GO" id="GO:0004714">
    <property type="term" value="F:transmembrane receptor protein tyrosine kinase activity"/>
    <property type="evidence" value="ECO:0007669"/>
    <property type="project" value="TreeGrafter"/>
</dbReference>
<dbReference type="GO" id="GO:0043235">
    <property type="term" value="C:receptor complex"/>
    <property type="evidence" value="ECO:0007669"/>
    <property type="project" value="TreeGrafter"/>
</dbReference>
<keyword evidence="2" id="KW-0812">Transmembrane</keyword>
<feature type="domain" description="Protein kinase" evidence="8">
    <location>
        <begin position="253"/>
        <end position="543"/>
    </location>
</feature>
<keyword evidence="6" id="KW-0325">Glycoprotein</keyword>
<dbReference type="InterPro" id="IPR007110">
    <property type="entry name" value="Ig-like_dom"/>
</dbReference>
<keyword evidence="3" id="KW-1133">Transmembrane helix</keyword>
<evidence type="ECO:0000256" key="4">
    <source>
        <dbReference type="ARBA" id="ARBA00023136"/>
    </source>
</evidence>
<keyword evidence="11" id="KW-1185">Reference proteome</keyword>
<keyword evidence="4" id="KW-0472">Membrane</keyword>
<evidence type="ECO:0000256" key="3">
    <source>
        <dbReference type="ARBA" id="ARBA00022989"/>
    </source>
</evidence>
<dbReference type="SUPFAM" id="SSF56112">
    <property type="entry name" value="Protein kinase-like (PK-like)"/>
    <property type="match status" value="1"/>
</dbReference>
<dbReference type="PROSITE" id="PS50011">
    <property type="entry name" value="PROTEIN_KINASE_DOM"/>
    <property type="match status" value="1"/>
</dbReference>
<evidence type="ECO:0000259" key="9">
    <source>
        <dbReference type="PROSITE" id="PS50835"/>
    </source>
</evidence>
<feature type="domain" description="Ig-like" evidence="9">
    <location>
        <begin position="290"/>
        <end position="387"/>
    </location>
</feature>
<evidence type="ECO:0000256" key="6">
    <source>
        <dbReference type="ARBA" id="ARBA00023180"/>
    </source>
</evidence>
<dbReference type="InterPro" id="IPR013783">
    <property type="entry name" value="Ig-like_fold"/>
</dbReference>
<evidence type="ECO:0000313" key="11">
    <source>
        <dbReference type="Proteomes" id="UP001152320"/>
    </source>
</evidence>
<evidence type="ECO:0000256" key="7">
    <source>
        <dbReference type="ARBA" id="ARBA00023319"/>
    </source>
</evidence>
<comment type="subcellular location">
    <subcellularLocation>
        <location evidence="1">Membrane</location>
        <topology evidence="1">Single-pass membrane protein</topology>
    </subcellularLocation>
</comment>
<dbReference type="PANTHER" id="PTHR24416:SF611">
    <property type="entry name" value="TYROSINE-PROTEIN KINASE TRANSMEMBRANE RECEPTOR ROR"/>
    <property type="match status" value="1"/>
</dbReference>
<dbReference type="SUPFAM" id="SSF48726">
    <property type="entry name" value="Immunoglobulin"/>
    <property type="match status" value="3"/>
</dbReference>
<evidence type="ECO:0000313" key="10">
    <source>
        <dbReference type="EMBL" id="KAJ8034884.1"/>
    </source>
</evidence>
<feature type="domain" description="Ig-like" evidence="9">
    <location>
        <begin position="187"/>
        <end position="282"/>
    </location>
</feature>
<dbReference type="AlphaFoldDB" id="A0A9Q1BYH6"/>
<dbReference type="GO" id="GO:0005524">
    <property type="term" value="F:ATP binding"/>
    <property type="evidence" value="ECO:0007669"/>
    <property type="project" value="InterPro"/>
</dbReference>
<dbReference type="Gene3D" id="2.60.40.10">
    <property type="entry name" value="Immunoglobulins"/>
    <property type="match status" value="2"/>
</dbReference>
<dbReference type="InterPro" id="IPR003599">
    <property type="entry name" value="Ig_sub"/>
</dbReference>
<keyword evidence="5" id="KW-1015">Disulfide bond</keyword>
<dbReference type="InterPro" id="IPR000719">
    <property type="entry name" value="Prot_kinase_dom"/>
</dbReference>